<dbReference type="GeneID" id="111355420"/>
<dbReference type="PANTHER" id="PTHR20993">
    <property type="entry name" value="GH07914P"/>
    <property type="match status" value="1"/>
</dbReference>
<dbReference type="PANTHER" id="PTHR20993:SF0">
    <property type="entry name" value="GH07914P"/>
    <property type="match status" value="1"/>
</dbReference>
<dbReference type="RefSeq" id="XP_022825069.1">
    <property type="nucleotide sequence ID" value="XM_022969301.1"/>
</dbReference>
<dbReference type="Proteomes" id="UP000301870">
    <property type="component" value="Chromosome 2"/>
</dbReference>
<sequence length="247" mass="27836">MNLIRFRSSSIWTFKRYIKMRAVILFALFVFGVNALPEVDPQILSGRQARNIITDQVIEDIEDISQAIRDMGLDPFLIDHDVYEYELPVPVLFNAAAELEDIRSFGLSDIVIEDMSLSVLQSRLNFRIVLPHIHISAKKAKGEVTLFGEKLTVELDGSVDVRNIDAVGHAGYRAGLISGISISHVDIDLKIEQIVSKLHLVIQGQDYSDVINDFINKTVPAKLDEFSDEVNELVAIIVYDIINDHYL</sequence>
<accession>A0A9J7ECI8</accession>
<dbReference type="OrthoDB" id="7339216at2759"/>
<reference evidence="2" key="1">
    <citation type="submission" date="2025-08" db="UniProtKB">
        <authorList>
            <consortium name="RefSeq"/>
        </authorList>
    </citation>
    <scope>IDENTIFICATION</scope>
    <source>
        <strain evidence="2">Ishihara</strain>
        <tissue evidence="2">Whole body</tissue>
    </source>
</reference>
<dbReference type="KEGG" id="sliu:111355420"/>
<dbReference type="Gene3D" id="3.15.10.30">
    <property type="entry name" value="Haemolymph juvenile hormone binding protein"/>
    <property type="match status" value="1"/>
</dbReference>
<organism evidence="1 2">
    <name type="scientific">Spodoptera litura</name>
    <name type="common">Asian cotton leafworm</name>
    <dbReference type="NCBI Taxonomy" id="69820"/>
    <lineage>
        <taxon>Eukaryota</taxon>
        <taxon>Metazoa</taxon>
        <taxon>Ecdysozoa</taxon>
        <taxon>Arthropoda</taxon>
        <taxon>Hexapoda</taxon>
        <taxon>Insecta</taxon>
        <taxon>Pterygota</taxon>
        <taxon>Neoptera</taxon>
        <taxon>Endopterygota</taxon>
        <taxon>Lepidoptera</taxon>
        <taxon>Glossata</taxon>
        <taxon>Ditrysia</taxon>
        <taxon>Noctuoidea</taxon>
        <taxon>Noctuidae</taxon>
        <taxon>Amphipyrinae</taxon>
        <taxon>Spodoptera</taxon>
    </lineage>
</organism>
<evidence type="ECO:0000313" key="2">
    <source>
        <dbReference type="RefSeq" id="XP_022825069.1"/>
    </source>
</evidence>
<proteinExistence type="predicted"/>
<protein>
    <submittedName>
        <fullName evidence="2">Uncharacterized protein LOC111355420</fullName>
    </submittedName>
</protein>
<name>A0A9J7ECI8_SPOLT</name>
<dbReference type="AlphaFoldDB" id="A0A9J7ECI8"/>
<evidence type="ECO:0000313" key="1">
    <source>
        <dbReference type="Proteomes" id="UP000301870"/>
    </source>
</evidence>
<keyword evidence="1" id="KW-1185">Reference proteome</keyword>
<dbReference type="InterPro" id="IPR010562">
    <property type="entry name" value="Haemolymph_juvenile_hormone-bd"/>
</dbReference>
<gene>
    <name evidence="2" type="primary">LOC111355420</name>
</gene>
<dbReference type="Pfam" id="PF06585">
    <property type="entry name" value="JHBP"/>
    <property type="match status" value="1"/>
</dbReference>
<dbReference type="InterPro" id="IPR038606">
    <property type="entry name" value="To_sf"/>
</dbReference>